<dbReference type="Gene3D" id="3.40.50.2300">
    <property type="match status" value="1"/>
</dbReference>
<keyword evidence="3 10" id="KW-0597">Phosphoprotein</keyword>
<keyword evidence="13" id="KW-1185">Reference proteome</keyword>
<dbReference type="InterPro" id="IPR011006">
    <property type="entry name" value="CheY-like_superfamily"/>
</dbReference>
<keyword evidence="5 9" id="KW-0805">Transcription regulation</keyword>
<dbReference type="InterPro" id="IPR001789">
    <property type="entry name" value="Sig_transdc_resp-reg_receiver"/>
</dbReference>
<organism evidence="12 13">
    <name type="scientific">Vreelandella neptunia</name>
    <dbReference type="NCBI Taxonomy" id="115551"/>
    <lineage>
        <taxon>Bacteria</taxon>
        <taxon>Pseudomonadati</taxon>
        <taxon>Pseudomonadota</taxon>
        <taxon>Gammaproteobacteria</taxon>
        <taxon>Oceanospirillales</taxon>
        <taxon>Halomonadaceae</taxon>
        <taxon>Vreelandella</taxon>
    </lineage>
</organism>
<dbReference type="CDD" id="cd19925">
    <property type="entry name" value="REC_citrate_TCS"/>
    <property type="match status" value="1"/>
</dbReference>
<evidence type="ECO:0000256" key="7">
    <source>
        <dbReference type="ARBA" id="ARBA00023159"/>
    </source>
</evidence>
<gene>
    <name evidence="12" type="ORF">SR894_20655</name>
</gene>
<evidence type="ECO:0000313" key="13">
    <source>
        <dbReference type="Proteomes" id="UP001324794"/>
    </source>
</evidence>
<evidence type="ECO:0000259" key="11">
    <source>
        <dbReference type="PROSITE" id="PS50110"/>
    </source>
</evidence>
<dbReference type="Gene3D" id="1.10.10.10">
    <property type="entry name" value="Winged helix-like DNA-binding domain superfamily/Winged helix DNA-binding domain"/>
    <property type="match status" value="1"/>
</dbReference>
<dbReference type="PROSITE" id="PS50110">
    <property type="entry name" value="RESPONSE_REGULATORY"/>
    <property type="match status" value="1"/>
</dbReference>
<reference evidence="12 13" key="1">
    <citation type="submission" date="2023-11" db="EMBL/GenBank/DDBJ databases">
        <title>MicrobeMod: A computational toolkit for identifying prokaryotic methylation and restriction-modification with nanopore sequencing.</title>
        <authorList>
            <person name="Crits-Christoph A."/>
            <person name="Kang S.C."/>
            <person name="Lee H."/>
            <person name="Ostrov N."/>
        </authorList>
    </citation>
    <scope>NUCLEOTIDE SEQUENCE [LARGE SCALE GENOMIC DNA]</scope>
    <source>
        <strain evidence="12 13">ATCC BAA-805</strain>
    </source>
</reference>
<feature type="modified residue" description="4-aspartylphosphate" evidence="10">
    <location>
        <position position="60"/>
    </location>
</feature>
<dbReference type="Pfam" id="PF00072">
    <property type="entry name" value="Response_reg"/>
    <property type="match status" value="1"/>
</dbReference>
<dbReference type="InterPro" id="IPR024187">
    <property type="entry name" value="Sig_transdc_resp-reg_cit/mal"/>
</dbReference>
<dbReference type="Pfam" id="PF20714">
    <property type="entry name" value="HTH_64"/>
    <property type="match status" value="1"/>
</dbReference>
<dbReference type="SUPFAM" id="SSF46785">
    <property type="entry name" value="Winged helix' DNA-binding domain"/>
    <property type="match status" value="1"/>
</dbReference>
<sequence length="247" mass="27783">MSDGQYGILVVEDDFRIADIHRAFIEQSDGFYVVGMARNGSEAKAIMAEQAASIHLILLDAYLPDVEGLELLWAIRRDYVHVDIVMVTAAREVETISEALRGGVFDYLIKPIEAVRMTQMLTRFRREREALANRAEMNQDELDSVLARLKPGEPLRAKSQTSSQTLPKGIDRLTLRRVIDALADAPDSLTAMQMARTMGASRSTARRYLEFLVAEQAVSAELGYGDVGRPERRYRLLEAAHEWLNTL</sequence>
<dbReference type="EMBL" id="CP140255">
    <property type="protein sequence ID" value="WQH12527.1"/>
    <property type="molecule type" value="Genomic_DNA"/>
</dbReference>
<evidence type="ECO:0000256" key="4">
    <source>
        <dbReference type="ARBA" id="ARBA00023012"/>
    </source>
</evidence>
<evidence type="ECO:0000256" key="6">
    <source>
        <dbReference type="ARBA" id="ARBA00023125"/>
    </source>
</evidence>
<dbReference type="InterPro" id="IPR036390">
    <property type="entry name" value="WH_DNA-bd_sf"/>
</dbReference>
<dbReference type="SMART" id="SM00448">
    <property type="entry name" value="REC"/>
    <property type="match status" value="1"/>
</dbReference>
<protein>
    <recommendedName>
        <fullName evidence="9">Transcriptional regulatory protein</fullName>
    </recommendedName>
</protein>
<evidence type="ECO:0000256" key="2">
    <source>
        <dbReference type="ARBA" id="ARBA00022490"/>
    </source>
</evidence>
<evidence type="ECO:0000256" key="1">
    <source>
        <dbReference type="ARBA" id="ARBA00004496"/>
    </source>
</evidence>
<dbReference type="PIRSF" id="PIRSF006171">
    <property type="entry name" value="RR_citrat_malat"/>
    <property type="match status" value="1"/>
</dbReference>
<dbReference type="PANTHER" id="PTHR45526">
    <property type="entry name" value="TRANSCRIPTIONAL REGULATORY PROTEIN DPIA"/>
    <property type="match status" value="1"/>
</dbReference>
<evidence type="ECO:0000256" key="5">
    <source>
        <dbReference type="ARBA" id="ARBA00023015"/>
    </source>
</evidence>
<keyword evidence="2 9" id="KW-0963">Cytoplasm</keyword>
<comment type="subcellular location">
    <subcellularLocation>
        <location evidence="1 9">Cytoplasm</location>
    </subcellularLocation>
</comment>
<dbReference type="Proteomes" id="UP001324794">
    <property type="component" value="Chromosome"/>
</dbReference>
<proteinExistence type="predicted"/>
<dbReference type="PANTHER" id="PTHR45526:SF1">
    <property type="entry name" value="TRANSCRIPTIONAL REGULATORY PROTEIN DCUR-RELATED"/>
    <property type="match status" value="1"/>
</dbReference>
<dbReference type="InterPro" id="IPR051271">
    <property type="entry name" value="2C-system_Tx_regulators"/>
</dbReference>
<name>A0ABZ0YMH4_9GAMM</name>
<dbReference type="SUPFAM" id="SSF52172">
    <property type="entry name" value="CheY-like"/>
    <property type="match status" value="1"/>
</dbReference>
<dbReference type="RefSeq" id="WP_133731839.1">
    <property type="nucleotide sequence ID" value="NZ_CP140255.1"/>
</dbReference>
<dbReference type="InterPro" id="IPR036388">
    <property type="entry name" value="WH-like_DNA-bd_sf"/>
</dbReference>
<feature type="domain" description="Response regulatory" evidence="11">
    <location>
        <begin position="7"/>
        <end position="125"/>
    </location>
</feature>
<evidence type="ECO:0000256" key="10">
    <source>
        <dbReference type="PROSITE-ProRule" id="PRU00169"/>
    </source>
</evidence>
<accession>A0ABZ0YMH4</accession>
<keyword evidence="8 9" id="KW-0804">Transcription</keyword>
<dbReference type="InterPro" id="IPR048714">
    <property type="entry name" value="DpiA-like_HTH"/>
</dbReference>
<keyword evidence="6 9" id="KW-0238">DNA-binding</keyword>
<keyword evidence="4 9" id="KW-0902">Two-component regulatory system</keyword>
<evidence type="ECO:0000313" key="12">
    <source>
        <dbReference type="EMBL" id="WQH12527.1"/>
    </source>
</evidence>
<evidence type="ECO:0000256" key="8">
    <source>
        <dbReference type="ARBA" id="ARBA00023163"/>
    </source>
</evidence>
<evidence type="ECO:0000256" key="3">
    <source>
        <dbReference type="ARBA" id="ARBA00022553"/>
    </source>
</evidence>
<evidence type="ECO:0000256" key="9">
    <source>
        <dbReference type="PIRNR" id="PIRNR006171"/>
    </source>
</evidence>
<keyword evidence="7 9" id="KW-0010">Activator</keyword>